<feature type="compositionally biased region" description="Basic residues" evidence="2">
    <location>
        <begin position="7"/>
        <end position="19"/>
    </location>
</feature>
<evidence type="ECO:0000256" key="1">
    <source>
        <dbReference type="ARBA" id="ARBA00008368"/>
    </source>
</evidence>
<dbReference type="RefSeq" id="XP_040495359.1">
    <property type="nucleotide sequence ID" value="XM_040639425.1"/>
</dbReference>
<evidence type="ECO:0000313" key="6">
    <source>
        <dbReference type="RefSeq" id="XP_040495352.1"/>
    </source>
</evidence>
<dbReference type="RefSeq" id="XP_040495355.1">
    <property type="nucleotide sequence ID" value="XM_040639421.1"/>
</dbReference>
<dbReference type="KEGG" id="umr:121104799"/>
<gene>
    <name evidence="4 5 6 7 8 9 10 11 12 13 14 15" type="primary">LOC121104799</name>
</gene>
<evidence type="ECO:0000313" key="10">
    <source>
        <dbReference type="RefSeq" id="XP_040495356.1"/>
    </source>
</evidence>
<dbReference type="RefSeq" id="XP_040495360.1">
    <property type="nucleotide sequence ID" value="XM_040639426.1"/>
</dbReference>
<dbReference type="AlphaFoldDB" id="A0A8M1GI54"/>
<reference evidence="4 5" key="1">
    <citation type="submission" date="2025-04" db="UniProtKB">
        <authorList>
            <consortium name="RefSeq"/>
        </authorList>
    </citation>
    <scope>IDENTIFICATION</scope>
    <source>
        <tissue evidence="4 5">Whole blood</tissue>
    </source>
</reference>
<sequence>MRDLRGKPHRVVRRRRKARGQGALGQTRVHRRSHLESGSRGAQMLREKLWVPWNGLIVIGKRMELVGRNTQKPRMGDPKLDSEYWRPEDAEKMVLKVKSGQSQERMDMKLLHSVASALQASAGLGKNSPKEMGGKQEIRGKIGTESESAGTTAGPRRGSGLKERLKFTGVGIRGEDLRSRPHTLGQNEELRSSGEKLSGEKLSGEKLRSSGEKLRSSGEKLRSSGEKLRSSGEKLRSSGEKLRSSGEKLRSSGEKLRSSGEKLRSSGEKLSGEKLRSGGEQLRSSGEQLRSSGEQLRSSGEKLRSNGEKLRSSGEKLTSSGEKLSLSEENLRSSGEKGESRGEKLGSSGEDLRSTVDKLQSSAEKLEGSGMESITEETTERVVEVTGDEKWTKVTDAEMENPFERVEGSNELEGTEETVGVEEDVLGGVNDIADESVSMEETEVID</sequence>
<evidence type="ECO:0000313" key="3">
    <source>
        <dbReference type="Proteomes" id="UP000261680"/>
    </source>
</evidence>
<dbReference type="PANTHER" id="PTHR23143">
    <property type="entry name" value="TRICHOHYALIN-RELATED"/>
    <property type="match status" value="1"/>
</dbReference>
<dbReference type="PANTHER" id="PTHR23143:SF26">
    <property type="match status" value="1"/>
</dbReference>
<evidence type="ECO:0000256" key="2">
    <source>
        <dbReference type="SAM" id="MobiDB-lite"/>
    </source>
</evidence>
<dbReference type="RefSeq" id="XP_040495353.1">
    <property type="nucleotide sequence ID" value="XM_040639419.1"/>
</dbReference>
<feature type="region of interest" description="Disordered" evidence="2">
    <location>
        <begin position="122"/>
        <end position="446"/>
    </location>
</feature>
<evidence type="ECO:0000313" key="9">
    <source>
        <dbReference type="RefSeq" id="XP_040495355.1"/>
    </source>
</evidence>
<evidence type="ECO:0000313" key="13">
    <source>
        <dbReference type="RefSeq" id="XP_040495359.1"/>
    </source>
</evidence>
<dbReference type="RefSeq" id="XP_040495354.1">
    <property type="nucleotide sequence ID" value="XM_040639420.1"/>
</dbReference>
<feature type="compositionally biased region" description="Basic and acidic residues" evidence="2">
    <location>
        <begin position="325"/>
        <end position="356"/>
    </location>
</feature>
<dbReference type="GeneID" id="121104799"/>
<feature type="compositionally biased region" description="Basic and acidic residues" evidence="2">
    <location>
        <begin position="378"/>
        <end position="408"/>
    </location>
</feature>
<proteinExistence type="inferred from homology"/>
<feature type="compositionally biased region" description="Basic and acidic residues" evidence="2">
    <location>
        <begin position="188"/>
        <end position="277"/>
    </location>
</feature>
<feature type="compositionally biased region" description="Polar residues" evidence="2">
    <location>
        <begin position="282"/>
        <end position="298"/>
    </location>
</feature>
<evidence type="ECO:0000313" key="8">
    <source>
        <dbReference type="RefSeq" id="XP_040495354.1"/>
    </source>
</evidence>
<evidence type="ECO:0000313" key="15">
    <source>
        <dbReference type="RefSeq" id="XP_040495361.1"/>
    </source>
</evidence>
<evidence type="ECO:0000313" key="5">
    <source>
        <dbReference type="RefSeq" id="XP_040495351.1"/>
    </source>
</evidence>
<feature type="compositionally biased region" description="Acidic residues" evidence="2">
    <location>
        <begin position="432"/>
        <end position="446"/>
    </location>
</feature>
<evidence type="ECO:0000313" key="7">
    <source>
        <dbReference type="RefSeq" id="XP_040495353.1"/>
    </source>
</evidence>
<feature type="compositionally biased region" description="Basic and acidic residues" evidence="2">
    <location>
        <begin position="128"/>
        <end position="144"/>
    </location>
</feature>
<comment type="similarity">
    <text evidence="1">Belongs to the GOLGA6 family.</text>
</comment>
<accession>A0A8M1GI54</accession>
<dbReference type="RefSeq" id="XP_040495357.1">
    <property type="nucleotide sequence ID" value="XM_040639423.1"/>
</dbReference>
<name>A0A8M1GI54_URSMA</name>
<evidence type="ECO:0000313" key="14">
    <source>
        <dbReference type="RefSeq" id="XP_040495360.1"/>
    </source>
</evidence>
<feature type="compositionally biased region" description="Acidic residues" evidence="2">
    <location>
        <begin position="413"/>
        <end position="425"/>
    </location>
</feature>
<feature type="region of interest" description="Disordered" evidence="2">
    <location>
        <begin position="1"/>
        <end position="41"/>
    </location>
</feature>
<dbReference type="RefSeq" id="XP_040495352.1">
    <property type="nucleotide sequence ID" value="XM_040639418.1"/>
</dbReference>
<feature type="compositionally biased region" description="Basic and acidic residues" evidence="2">
    <location>
        <begin position="299"/>
        <end position="314"/>
    </location>
</feature>
<evidence type="ECO:0000313" key="12">
    <source>
        <dbReference type="RefSeq" id="XP_040495358.1"/>
    </source>
</evidence>
<dbReference type="InterPro" id="IPR026737">
    <property type="entry name" value="GOLGA6L"/>
</dbReference>
<dbReference type="RefSeq" id="XP_040495351.1">
    <property type="nucleotide sequence ID" value="XM_040639417.1"/>
</dbReference>
<dbReference type="RefSeq" id="XP_040495356.1">
    <property type="nucleotide sequence ID" value="XM_040639422.1"/>
</dbReference>
<evidence type="ECO:0000313" key="11">
    <source>
        <dbReference type="RefSeq" id="XP_040495357.1"/>
    </source>
</evidence>
<dbReference type="RefSeq" id="XP_040495358.1">
    <property type="nucleotide sequence ID" value="XM_040639424.1"/>
</dbReference>
<dbReference type="RefSeq" id="XP_040495361.1">
    <property type="nucleotide sequence ID" value="XM_040639427.1"/>
</dbReference>
<dbReference type="RefSeq" id="XP_040495350.1">
    <property type="nucleotide sequence ID" value="XM_040639416.1"/>
</dbReference>
<dbReference type="Proteomes" id="UP000261680">
    <property type="component" value="Unplaced"/>
</dbReference>
<dbReference type="OrthoDB" id="9838249at2759"/>
<protein>
    <submittedName>
        <fullName evidence="4 5">Uncharacterized protein LOC121104799 isoform X1</fullName>
    </submittedName>
</protein>
<keyword evidence="3" id="KW-1185">Reference proteome</keyword>
<organism evidence="3 12">
    <name type="scientific">Ursus maritimus</name>
    <name type="common">Polar bear</name>
    <name type="synonym">Thalarctos maritimus</name>
    <dbReference type="NCBI Taxonomy" id="29073"/>
    <lineage>
        <taxon>Eukaryota</taxon>
        <taxon>Metazoa</taxon>
        <taxon>Chordata</taxon>
        <taxon>Craniata</taxon>
        <taxon>Vertebrata</taxon>
        <taxon>Euteleostomi</taxon>
        <taxon>Mammalia</taxon>
        <taxon>Eutheria</taxon>
        <taxon>Laurasiatheria</taxon>
        <taxon>Carnivora</taxon>
        <taxon>Caniformia</taxon>
        <taxon>Ursidae</taxon>
        <taxon>Ursus</taxon>
    </lineage>
</organism>
<evidence type="ECO:0000313" key="4">
    <source>
        <dbReference type="RefSeq" id="XP_040495350.1"/>
    </source>
</evidence>